<evidence type="ECO:0000256" key="1">
    <source>
        <dbReference type="ARBA" id="ARBA00007447"/>
    </source>
</evidence>
<dbReference type="PROSITE" id="PS51767">
    <property type="entry name" value="PEPTIDASE_A1"/>
    <property type="match status" value="1"/>
</dbReference>
<dbReference type="InterPro" id="IPR001461">
    <property type="entry name" value="Aspartic_peptidase_A1"/>
</dbReference>
<feature type="compositionally biased region" description="Polar residues" evidence="2">
    <location>
        <begin position="465"/>
        <end position="479"/>
    </location>
</feature>
<dbReference type="GO" id="GO:0005576">
    <property type="term" value="C:extracellular region"/>
    <property type="evidence" value="ECO:0007669"/>
    <property type="project" value="TreeGrafter"/>
</dbReference>
<evidence type="ECO:0000256" key="3">
    <source>
        <dbReference type="SAM" id="Phobius"/>
    </source>
</evidence>
<dbReference type="InterPro" id="IPR034164">
    <property type="entry name" value="Pepsin-like_dom"/>
</dbReference>
<dbReference type="PANTHER" id="PTHR47965">
    <property type="entry name" value="ASPARTYL PROTEASE-RELATED"/>
    <property type="match status" value="1"/>
</dbReference>
<feature type="compositionally biased region" description="Basic and acidic residues" evidence="2">
    <location>
        <begin position="760"/>
        <end position="772"/>
    </location>
</feature>
<dbReference type="InterPro" id="IPR021109">
    <property type="entry name" value="Peptidase_aspartic_dom_sf"/>
</dbReference>
<dbReference type="GO" id="GO:0004190">
    <property type="term" value="F:aspartic-type endopeptidase activity"/>
    <property type="evidence" value="ECO:0007669"/>
    <property type="project" value="InterPro"/>
</dbReference>
<sequence length="772" mass="84184">MRSFSLTVPRFCILSHRDIPLQLLSLAMKPAFFCLGSLALLPSSQAALPHDVRENQLQHRDPATTLPAPLSLGPSQFWDGNDGQWTSYILRLGAPTGQVVRVLPSTQSPAIWAISTDACKYAENFYPSIAQDANKTADCQDNRGGVFDYQKSVGWVAKSTYPLHADEYLGYRDGANGDIGFDQVGLDWSGASGSATLDHQVIASTYYEGFWFGVLPLYPRPVNLSEIDHPQPSLMESLKSTGYIPSLSWGYTAGAKYRSENFFGSLTLGGYDNARFSNNSQVVVDFAADQERALTVQVNSITTTSSETPLVSQKMNMLIDSTVPYIFLPDFAYQAFEKEFNLVWNDTARLYLLNETTYKALVEKDVEISLNIGSSAQTTTITFPIGAFLLNASYPLVPGNQSQYYFPIMRANTSDQWTLGRAFLQEAYVIADFEQNKFTLAPCIWPQDSTDRPASSPVIIFPANHTGSQNDSSTQEHTPSTGAIAGAVVGGVVAGLFLAGLIALLLIRRRRRGQDSNSKASSVAHTRSSSSATLTTNGRPRAGSRLASFFRNPWGSDAASPLPGLCELPVDPSSLTPLERDMAAREREHKRQLSNELDAEVSAVHEMYQPKAVVPEVQGDEPFPTYVSGDGSTIEGNALRAARDEAERERLQPQPAVYEMDATAGLWSASTPLPSPPMPSPGQLGAIAQKERDERERLEAERAEAERVRVEEMRRRVSGGSVDVIKSADGASGPGADRRVSDLSPISESSGFARSPTSPHRPDAGSRRVSRD</sequence>
<feature type="transmembrane region" description="Helical" evidence="3">
    <location>
        <begin position="483"/>
        <end position="507"/>
    </location>
</feature>
<feature type="region of interest" description="Disordered" evidence="2">
    <location>
        <begin position="668"/>
        <end position="772"/>
    </location>
</feature>
<keyword evidence="3" id="KW-1133">Transmembrane helix</keyword>
<dbReference type="EMBL" id="AHHD01000177">
    <property type="protein sequence ID" value="EKG18776.1"/>
    <property type="molecule type" value="Genomic_DNA"/>
</dbReference>
<dbReference type="CDD" id="cd05471">
    <property type="entry name" value="pepsin_like"/>
    <property type="match status" value="1"/>
</dbReference>
<dbReference type="HOGENOM" id="CLU_009988_3_0_1"/>
<dbReference type="PANTHER" id="PTHR47965:SF101">
    <property type="entry name" value="HYPOTHETICAL ASPARTYL PROTEASE (EUROFUNG)-RELATED"/>
    <property type="match status" value="1"/>
</dbReference>
<gene>
    <name evidence="5" type="ORF">MPH_04002</name>
</gene>
<dbReference type="InterPro" id="IPR033121">
    <property type="entry name" value="PEPTIDASE_A1"/>
</dbReference>
<name>K2R8N0_MACPH</name>
<dbReference type="GO" id="GO:0031505">
    <property type="term" value="P:fungal-type cell wall organization"/>
    <property type="evidence" value="ECO:0007669"/>
    <property type="project" value="TreeGrafter"/>
</dbReference>
<dbReference type="VEuPathDB" id="FungiDB:MPH_04002"/>
<keyword evidence="3" id="KW-0812">Transmembrane</keyword>
<dbReference type="SUPFAM" id="SSF50630">
    <property type="entry name" value="Acid proteases"/>
    <property type="match status" value="1"/>
</dbReference>
<feature type="compositionally biased region" description="Low complexity" evidence="2">
    <location>
        <begin position="518"/>
        <end position="532"/>
    </location>
</feature>
<comment type="caution">
    <text evidence="5">The sequence shown here is derived from an EMBL/GenBank/DDBJ whole genome shotgun (WGS) entry which is preliminary data.</text>
</comment>
<feature type="compositionally biased region" description="Polar residues" evidence="2">
    <location>
        <begin position="744"/>
        <end position="758"/>
    </location>
</feature>
<feature type="region of interest" description="Disordered" evidence="2">
    <location>
        <begin position="456"/>
        <end position="479"/>
    </location>
</feature>
<evidence type="ECO:0000256" key="2">
    <source>
        <dbReference type="SAM" id="MobiDB-lite"/>
    </source>
</evidence>
<dbReference type="eggNOG" id="ENOG502RV5I">
    <property type="taxonomic scope" value="Eukaryota"/>
</dbReference>
<protein>
    <submittedName>
        <fullName evidence="5">Peptidase A1</fullName>
    </submittedName>
</protein>
<dbReference type="STRING" id="1126212.K2R8N0"/>
<evidence type="ECO:0000313" key="6">
    <source>
        <dbReference type="Proteomes" id="UP000007129"/>
    </source>
</evidence>
<dbReference type="AlphaFoldDB" id="K2R8N0"/>
<feature type="region of interest" description="Disordered" evidence="2">
    <location>
        <begin position="515"/>
        <end position="542"/>
    </location>
</feature>
<dbReference type="InParanoid" id="K2R8N0"/>
<evidence type="ECO:0000313" key="5">
    <source>
        <dbReference type="EMBL" id="EKG18776.1"/>
    </source>
</evidence>
<accession>K2R8N0</accession>
<dbReference type="GO" id="GO:0009277">
    <property type="term" value="C:fungal-type cell wall"/>
    <property type="evidence" value="ECO:0007669"/>
    <property type="project" value="TreeGrafter"/>
</dbReference>
<organism evidence="5 6">
    <name type="scientific">Macrophomina phaseolina (strain MS6)</name>
    <name type="common">Charcoal rot fungus</name>
    <dbReference type="NCBI Taxonomy" id="1126212"/>
    <lineage>
        <taxon>Eukaryota</taxon>
        <taxon>Fungi</taxon>
        <taxon>Dikarya</taxon>
        <taxon>Ascomycota</taxon>
        <taxon>Pezizomycotina</taxon>
        <taxon>Dothideomycetes</taxon>
        <taxon>Dothideomycetes incertae sedis</taxon>
        <taxon>Botryosphaeriales</taxon>
        <taxon>Botryosphaeriaceae</taxon>
        <taxon>Macrophomina</taxon>
    </lineage>
</organism>
<comment type="similarity">
    <text evidence="1">Belongs to the peptidase A1 family.</text>
</comment>
<evidence type="ECO:0000259" key="4">
    <source>
        <dbReference type="PROSITE" id="PS51767"/>
    </source>
</evidence>
<feature type="domain" description="Peptidase A1" evidence="4">
    <location>
        <begin position="88"/>
        <end position="441"/>
    </location>
</feature>
<reference evidence="5 6" key="1">
    <citation type="journal article" date="2012" name="BMC Genomics">
        <title>Tools to kill: Genome of one of the most destructive plant pathogenic fungi Macrophomina phaseolina.</title>
        <authorList>
            <person name="Islam M.S."/>
            <person name="Haque M.S."/>
            <person name="Islam M.M."/>
            <person name="Emdad E.M."/>
            <person name="Halim A."/>
            <person name="Hossen Q.M.M."/>
            <person name="Hossain M.Z."/>
            <person name="Ahmed B."/>
            <person name="Rahim S."/>
            <person name="Rahman M.S."/>
            <person name="Alam M.M."/>
            <person name="Hou S."/>
            <person name="Wan X."/>
            <person name="Saito J.A."/>
            <person name="Alam M."/>
        </authorList>
    </citation>
    <scope>NUCLEOTIDE SEQUENCE [LARGE SCALE GENOMIC DNA]</scope>
    <source>
        <strain evidence="5 6">MS6</strain>
    </source>
</reference>
<feature type="compositionally biased region" description="Basic and acidic residues" evidence="2">
    <location>
        <begin position="689"/>
        <end position="715"/>
    </location>
</feature>
<dbReference type="Proteomes" id="UP000007129">
    <property type="component" value="Unassembled WGS sequence"/>
</dbReference>
<dbReference type="OrthoDB" id="4074350at2759"/>
<dbReference type="Pfam" id="PF00026">
    <property type="entry name" value="Asp"/>
    <property type="match status" value="1"/>
</dbReference>
<keyword evidence="3" id="KW-0472">Membrane</keyword>
<dbReference type="Gene3D" id="2.40.70.10">
    <property type="entry name" value="Acid Proteases"/>
    <property type="match status" value="2"/>
</dbReference>
<dbReference type="GO" id="GO:0006508">
    <property type="term" value="P:proteolysis"/>
    <property type="evidence" value="ECO:0007669"/>
    <property type="project" value="InterPro"/>
</dbReference>
<proteinExistence type="inferred from homology"/>